<proteinExistence type="predicted"/>
<organism evidence="1 2">
    <name type="scientific">Croceibacterium xixiisoli</name>
    <dbReference type="NCBI Taxonomy" id="1476466"/>
    <lineage>
        <taxon>Bacteria</taxon>
        <taxon>Pseudomonadati</taxon>
        <taxon>Pseudomonadota</taxon>
        <taxon>Alphaproteobacteria</taxon>
        <taxon>Sphingomonadales</taxon>
        <taxon>Erythrobacteraceae</taxon>
        <taxon>Croceibacterium</taxon>
    </lineage>
</organism>
<reference evidence="1 2" key="1">
    <citation type="submission" date="2019-12" db="EMBL/GenBank/DDBJ databases">
        <title>Genomic-based taxomic classification of the family Erythrobacteraceae.</title>
        <authorList>
            <person name="Xu L."/>
        </authorList>
    </citation>
    <scope>NUCLEOTIDE SEQUENCE [LARGE SCALE GENOMIC DNA]</scope>
    <source>
        <strain evidence="1 2">S36</strain>
    </source>
</reference>
<gene>
    <name evidence="1" type="ORF">GRI97_01750</name>
</gene>
<dbReference type="SUPFAM" id="SSF48452">
    <property type="entry name" value="TPR-like"/>
    <property type="match status" value="1"/>
</dbReference>
<comment type="caution">
    <text evidence="1">The sequence shown here is derived from an EMBL/GenBank/DDBJ whole genome shotgun (WGS) entry which is preliminary data.</text>
</comment>
<sequence>MSLAAPVQRRWAAELLHFWFHKLRPADWFGSGPEVDDMLRQRFERDLAMLKSSPATDFLSDPHTALAAVLLFDQLPRNLHRGTAQAFATDPLARAITHGVLRRGWDKALTPRERQFLAMPLMHSENIADHLLSLRYFTALGPLYGAPFARSHYAMIARFGRYPHRNEVLGRKSTAAEKRAVKAGFAW</sequence>
<dbReference type="EMBL" id="WTYJ01000001">
    <property type="protein sequence ID" value="MXO97711.1"/>
    <property type="molecule type" value="Genomic_DNA"/>
</dbReference>
<protein>
    <submittedName>
        <fullName evidence="1">DUF924 family protein</fullName>
    </submittedName>
</protein>
<dbReference type="Gene3D" id="1.20.58.320">
    <property type="entry name" value="TPR-like"/>
    <property type="match status" value="1"/>
</dbReference>
<dbReference type="InterPro" id="IPR010323">
    <property type="entry name" value="DUF924"/>
</dbReference>
<dbReference type="OrthoDB" id="7593450at2"/>
<dbReference type="AlphaFoldDB" id="A0A6I4TRF4"/>
<evidence type="ECO:0000313" key="1">
    <source>
        <dbReference type="EMBL" id="MXO97711.1"/>
    </source>
</evidence>
<name>A0A6I4TRF4_9SPHN</name>
<evidence type="ECO:0000313" key="2">
    <source>
        <dbReference type="Proteomes" id="UP000469430"/>
    </source>
</evidence>
<dbReference type="Gene3D" id="1.25.40.10">
    <property type="entry name" value="Tetratricopeptide repeat domain"/>
    <property type="match status" value="1"/>
</dbReference>
<keyword evidence="2" id="KW-1185">Reference proteome</keyword>
<dbReference type="InterPro" id="IPR011990">
    <property type="entry name" value="TPR-like_helical_dom_sf"/>
</dbReference>
<dbReference type="Pfam" id="PF06041">
    <property type="entry name" value="DUF924"/>
    <property type="match status" value="1"/>
</dbReference>
<dbReference type="Proteomes" id="UP000469430">
    <property type="component" value="Unassembled WGS sequence"/>
</dbReference>
<accession>A0A6I4TRF4</accession>